<evidence type="ECO:0000256" key="5">
    <source>
        <dbReference type="ARBA" id="ARBA00022840"/>
    </source>
</evidence>
<dbReference type="SUPFAM" id="SSF54211">
    <property type="entry name" value="Ribosomal protein S5 domain 2-like"/>
    <property type="match status" value="1"/>
</dbReference>
<evidence type="ECO:0000256" key="3">
    <source>
        <dbReference type="ARBA" id="ARBA00022490"/>
    </source>
</evidence>
<evidence type="ECO:0000256" key="7">
    <source>
        <dbReference type="SAM" id="MobiDB-lite"/>
    </source>
</evidence>
<dbReference type="FunFam" id="1.20.120.790:FF:000001">
    <property type="entry name" value="Heat shock protein 90 alpha"/>
    <property type="match status" value="1"/>
</dbReference>
<dbReference type="GO" id="GO:0140662">
    <property type="term" value="F:ATP-dependent protein folding chaperone"/>
    <property type="evidence" value="ECO:0007669"/>
    <property type="project" value="InterPro"/>
</dbReference>
<dbReference type="GO" id="GO:0005524">
    <property type="term" value="F:ATP binding"/>
    <property type="evidence" value="ECO:0007669"/>
    <property type="project" value="UniProtKB-KW"/>
</dbReference>
<dbReference type="Pfam" id="PF13589">
    <property type="entry name" value="HATPase_c_3"/>
    <property type="match status" value="1"/>
</dbReference>
<evidence type="ECO:0000256" key="1">
    <source>
        <dbReference type="ARBA" id="ARBA00004496"/>
    </source>
</evidence>
<dbReference type="Gene3D" id="3.30.230.80">
    <property type="match status" value="1"/>
</dbReference>
<keyword evidence="4" id="KW-0547">Nucleotide-binding</keyword>
<dbReference type="FunFam" id="3.30.230.80:FF:000001">
    <property type="entry name" value="Heat shock protein 90 alpha"/>
    <property type="match status" value="1"/>
</dbReference>
<dbReference type="CDD" id="cd16927">
    <property type="entry name" value="HATPase_Hsp90-like"/>
    <property type="match status" value="1"/>
</dbReference>
<evidence type="ECO:0000256" key="2">
    <source>
        <dbReference type="ARBA" id="ARBA00008239"/>
    </source>
</evidence>
<dbReference type="SUPFAM" id="SSF55874">
    <property type="entry name" value="ATPase domain of HSP90 chaperone/DNA topoisomerase II/histidine kinase"/>
    <property type="match status" value="1"/>
</dbReference>
<name>A0A6C0LM43_9ZZZZ</name>
<evidence type="ECO:0008006" key="9">
    <source>
        <dbReference type="Google" id="ProtNLM"/>
    </source>
</evidence>
<dbReference type="Gene3D" id="3.30.565.10">
    <property type="entry name" value="Histidine kinase-like ATPase, C-terminal domain"/>
    <property type="match status" value="1"/>
</dbReference>
<dbReference type="Gene3D" id="1.20.120.790">
    <property type="entry name" value="Heat shock protein 90, C-terminal domain"/>
    <property type="match status" value="1"/>
</dbReference>
<dbReference type="EMBL" id="MN740510">
    <property type="protein sequence ID" value="QHU30614.1"/>
    <property type="molecule type" value="Genomic_DNA"/>
</dbReference>
<dbReference type="NCBIfam" id="NF003555">
    <property type="entry name" value="PRK05218.1"/>
    <property type="match status" value="1"/>
</dbReference>
<dbReference type="GO" id="GO:0016887">
    <property type="term" value="F:ATP hydrolysis activity"/>
    <property type="evidence" value="ECO:0007669"/>
    <property type="project" value="InterPro"/>
</dbReference>
<protein>
    <recommendedName>
        <fullName evidence="9">Histidine kinase/HSP90-like ATPase domain-containing protein</fullName>
    </recommendedName>
</protein>
<dbReference type="PANTHER" id="PTHR11528">
    <property type="entry name" value="HEAT SHOCK PROTEIN 90 FAMILY MEMBER"/>
    <property type="match status" value="1"/>
</dbReference>
<dbReference type="InterPro" id="IPR020575">
    <property type="entry name" value="Hsp90_N"/>
</dbReference>
<keyword evidence="3" id="KW-0963">Cytoplasm</keyword>
<dbReference type="Gene3D" id="3.40.50.11260">
    <property type="match status" value="1"/>
</dbReference>
<dbReference type="HAMAP" id="MF_00505">
    <property type="entry name" value="HSP90"/>
    <property type="match status" value="1"/>
</dbReference>
<comment type="subcellular location">
    <subcellularLocation>
        <location evidence="1">Cytoplasm</location>
    </subcellularLocation>
</comment>
<accession>A0A6C0LM43</accession>
<feature type="compositionally biased region" description="Basic and acidic residues" evidence="7">
    <location>
        <begin position="275"/>
        <end position="287"/>
    </location>
</feature>
<dbReference type="PRINTS" id="PR00775">
    <property type="entry name" value="HEATSHOCK90"/>
</dbReference>
<dbReference type="GO" id="GO:0051082">
    <property type="term" value="F:unfolded protein binding"/>
    <property type="evidence" value="ECO:0007669"/>
    <property type="project" value="InterPro"/>
</dbReference>
<proteinExistence type="inferred from homology"/>
<dbReference type="InterPro" id="IPR001404">
    <property type="entry name" value="Hsp90_fam"/>
</dbReference>
<organism evidence="8">
    <name type="scientific">viral metagenome</name>
    <dbReference type="NCBI Taxonomy" id="1070528"/>
    <lineage>
        <taxon>unclassified sequences</taxon>
        <taxon>metagenomes</taxon>
        <taxon>organismal metagenomes</taxon>
    </lineage>
</organism>
<dbReference type="InterPro" id="IPR036890">
    <property type="entry name" value="HATPase_C_sf"/>
</dbReference>
<keyword evidence="6" id="KW-0143">Chaperone</keyword>
<dbReference type="FunFam" id="3.30.565.10:FF:000005">
    <property type="entry name" value="Heat shock protein 90"/>
    <property type="match status" value="1"/>
</dbReference>
<dbReference type="InterPro" id="IPR020568">
    <property type="entry name" value="Ribosomal_Su5_D2-typ_SF"/>
</dbReference>
<evidence type="ECO:0000256" key="4">
    <source>
        <dbReference type="ARBA" id="ARBA00022741"/>
    </source>
</evidence>
<dbReference type="Pfam" id="PF00183">
    <property type="entry name" value="HSP90"/>
    <property type="match status" value="2"/>
</dbReference>
<sequence>MSEETHSFSADLNNLLSLVINTFYSNPDIFLRELISNGSDALDKIRHQSLIESKTKEDIGELHIEIYPNKENKTLTIRDTGIGMTKNDLINNLGIIAKSGTREFMEKMSKSSDLSLIGQYGVGFLSSFLVANNVTVISKHDDDECHMWKSNASGTFSISKVEDSSLKRGTEIILDMKEDKEEYLEEKRIRDLVKRHSEYTGYNISLFVTKTEEKEVTDDDESELSPREKATDKELSPREKATDKELSPLEKATDKEIPLDNIDDNIRVENSNTDDNIRVDDDPKIEEVNQASLDSSDQKKTKKITETKNVMEVLNTIRPLWTKNPKDVTDEEYQTFYKNISRDWQDSLGVKHFKMEGGIEYRAILYCPRKAPFDLFDQSGKKRNNIKLYVKSVFITDEVEDLIPEWLKFIQGVVDSEDLPLNISRESLQKNSIMHKIKKNIIKKCIELFKEIAEDKERFNDFYVEYSKSIKLGIHEDATHRNTLAEFLRFRTTKSDGELISLKEYVERMKEGQMGIYFITGDDSVVSSPFLEQFRKRDLEVLYLNEPLDEYIVQQLSSFDDKKLICITKGDIKFEDDDMDEVKADYERLCDFTKLHIGDKVERVTVSNKLTETPCIISTAQHGWSSTMEKIMKNQAMRNNEMSKYMVSKKTFEINPDHKIIKHLKDKLNSEDTDESVIKDLIDMLYQTALLQSGFDLESPAKYAKRLHAIIESGLELDQPKMEQVD</sequence>
<feature type="compositionally biased region" description="Basic and acidic residues" evidence="7">
    <location>
        <begin position="224"/>
        <end position="258"/>
    </location>
</feature>
<comment type="similarity">
    <text evidence="2">Belongs to the heat shock protein 90 family.</text>
</comment>
<evidence type="ECO:0000313" key="8">
    <source>
        <dbReference type="EMBL" id="QHU30614.1"/>
    </source>
</evidence>
<reference evidence="8" key="1">
    <citation type="journal article" date="2020" name="Nature">
        <title>Giant virus diversity and host interactions through global metagenomics.</title>
        <authorList>
            <person name="Schulz F."/>
            <person name="Roux S."/>
            <person name="Paez-Espino D."/>
            <person name="Jungbluth S."/>
            <person name="Walsh D.A."/>
            <person name="Denef V.J."/>
            <person name="McMahon K.D."/>
            <person name="Konstantinidis K.T."/>
            <person name="Eloe-Fadrosh E.A."/>
            <person name="Kyrpides N.C."/>
            <person name="Woyke T."/>
        </authorList>
    </citation>
    <scope>NUCLEOTIDE SEQUENCE</scope>
    <source>
        <strain evidence="8">GVMAG-M-3300027833-19</strain>
    </source>
</reference>
<dbReference type="PIRSF" id="PIRSF002583">
    <property type="entry name" value="Hsp90"/>
    <property type="match status" value="1"/>
</dbReference>
<keyword evidence="5" id="KW-0067">ATP-binding</keyword>
<dbReference type="FunFam" id="3.40.50.11260:FF:000001">
    <property type="entry name" value="Heat shock protein 90 alpha"/>
    <property type="match status" value="1"/>
</dbReference>
<dbReference type="SUPFAM" id="SSF110942">
    <property type="entry name" value="HSP90 C-terminal domain"/>
    <property type="match status" value="1"/>
</dbReference>
<dbReference type="AlphaFoldDB" id="A0A6C0LM43"/>
<evidence type="ECO:0000256" key="6">
    <source>
        <dbReference type="ARBA" id="ARBA00023186"/>
    </source>
</evidence>
<feature type="region of interest" description="Disordered" evidence="7">
    <location>
        <begin position="212"/>
        <end position="302"/>
    </location>
</feature>
<dbReference type="InterPro" id="IPR037196">
    <property type="entry name" value="HSP90_C"/>
</dbReference>
<dbReference type="GO" id="GO:0005737">
    <property type="term" value="C:cytoplasm"/>
    <property type="evidence" value="ECO:0007669"/>
    <property type="project" value="UniProtKB-SubCell"/>
</dbReference>